<dbReference type="PANTHER" id="PTHR20371:SF1">
    <property type="entry name" value="ENOLASE-PHOSPHATASE E1"/>
    <property type="match status" value="1"/>
</dbReference>
<name>A0A812VTA0_SYMPI</name>
<reference evidence="4" key="1">
    <citation type="submission" date="2021-02" db="EMBL/GenBank/DDBJ databases">
        <authorList>
            <person name="Dougan E. K."/>
            <person name="Rhodes N."/>
            <person name="Thang M."/>
            <person name="Chan C."/>
        </authorList>
    </citation>
    <scope>NUCLEOTIDE SEQUENCE</scope>
</reference>
<dbReference type="GO" id="GO:0000287">
    <property type="term" value="F:magnesium ion binding"/>
    <property type="evidence" value="ECO:0007669"/>
    <property type="project" value="InterPro"/>
</dbReference>
<organism evidence="4 5">
    <name type="scientific">Symbiodinium pilosum</name>
    <name type="common">Dinoflagellate</name>
    <dbReference type="NCBI Taxonomy" id="2952"/>
    <lineage>
        <taxon>Eukaryota</taxon>
        <taxon>Sar</taxon>
        <taxon>Alveolata</taxon>
        <taxon>Dinophyceae</taxon>
        <taxon>Suessiales</taxon>
        <taxon>Symbiodiniaceae</taxon>
        <taxon>Symbiodinium</taxon>
    </lineage>
</organism>
<dbReference type="EMBL" id="CAJNIZ010043043">
    <property type="protein sequence ID" value="CAE7647892.1"/>
    <property type="molecule type" value="Genomic_DNA"/>
</dbReference>
<proteinExistence type="predicted"/>
<sequence length="223" mass="24606">MCRSRALKNLKDLALEAPLKRRRTGPAVVLLDVEGTTTPISFVKDRLFPFAAATIERWAPAGAELSEVTAQFEAQCKEDGVAFDTMAPIKEVRRLTKEWIAKDRKVSALKDLQGRLWRGGYERKELTSQMFEDTPEAMAAWVAAGRRVAIFSSGSREAQKLIFQYSDKGDLTPHIAAYFDPKAAQASKQEAKAYTEIALSLGIECSEGLFCTDILGEAQAASK</sequence>
<dbReference type="SFLD" id="SFLDG01133">
    <property type="entry name" value="C1.5.4:_Enolase-phosphatase_Li"/>
    <property type="match status" value="1"/>
</dbReference>
<evidence type="ECO:0000313" key="4">
    <source>
        <dbReference type="EMBL" id="CAE7647892.1"/>
    </source>
</evidence>
<dbReference type="GO" id="GO:0043874">
    <property type="term" value="F:acireductone synthase activity"/>
    <property type="evidence" value="ECO:0007669"/>
    <property type="project" value="InterPro"/>
</dbReference>
<dbReference type="InterPro" id="IPR023214">
    <property type="entry name" value="HAD_sf"/>
</dbReference>
<keyword evidence="2" id="KW-0378">Hydrolase</keyword>
<dbReference type="NCBIfam" id="TIGR01691">
    <property type="entry name" value="enolase-ppase"/>
    <property type="match status" value="1"/>
</dbReference>
<comment type="caution">
    <text evidence="4">The sequence shown here is derived from an EMBL/GenBank/DDBJ whole genome shotgun (WGS) entry which is preliminary data.</text>
</comment>
<dbReference type="GO" id="GO:0019509">
    <property type="term" value="P:L-methionine salvage from methylthioadenosine"/>
    <property type="evidence" value="ECO:0007669"/>
    <property type="project" value="InterPro"/>
</dbReference>
<dbReference type="InterPro" id="IPR023943">
    <property type="entry name" value="Enolase-ppase_E1"/>
</dbReference>
<dbReference type="Proteomes" id="UP000649617">
    <property type="component" value="Unassembled WGS sequence"/>
</dbReference>
<dbReference type="Pfam" id="PF00702">
    <property type="entry name" value="Hydrolase"/>
    <property type="match status" value="1"/>
</dbReference>
<dbReference type="PANTHER" id="PTHR20371">
    <property type="entry name" value="ENOLASE-PHOSPHATASE E1"/>
    <property type="match status" value="1"/>
</dbReference>
<protein>
    <recommendedName>
        <fullName evidence="6">Enolase-phosphatase E1</fullName>
    </recommendedName>
</protein>
<dbReference type="Gene3D" id="3.40.50.1000">
    <property type="entry name" value="HAD superfamily/HAD-like"/>
    <property type="match status" value="1"/>
</dbReference>
<dbReference type="AlphaFoldDB" id="A0A812VTA0"/>
<dbReference type="InterPro" id="IPR036412">
    <property type="entry name" value="HAD-like_sf"/>
</dbReference>
<evidence type="ECO:0000256" key="1">
    <source>
        <dbReference type="ARBA" id="ARBA00022605"/>
    </source>
</evidence>
<keyword evidence="5" id="KW-1185">Reference proteome</keyword>
<dbReference type="Gene3D" id="1.10.720.60">
    <property type="match status" value="1"/>
</dbReference>
<feature type="non-terminal residue" evidence="4">
    <location>
        <position position="1"/>
    </location>
</feature>
<evidence type="ECO:0000256" key="2">
    <source>
        <dbReference type="ARBA" id="ARBA00022801"/>
    </source>
</evidence>
<dbReference type="SUPFAM" id="SSF56784">
    <property type="entry name" value="HAD-like"/>
    <property type="match status" value="1"/>
</dbReference>
<evidence type="ECO:0008006" key="6">
    <source>
        <dbReference type="Google" id="ProtNLM"/>
    </source>
</evidence>
<evidence type="ECO:0000313" key="5">
    <source>
        <dbReference type="Proteomes" id="UP000649617"/>
    </source>
</evidence>
<dbReference type="OrthoDB" id="191080at2759"/>
<dbReference type="SFLD" id="SFLDS00003">
    <property type="entry name" value="Haloacid_Dehalogenase"/>
    <property type="match status" value="1"/>
</dbReference>
<accession>A0A812VTA0</accession>
<evidence type="ECO:0000256" key="3">
    <source>
        <dbReference type="ARBA" id="ARBA00023167"/>
    </source>
</evidence>
<dbReference type="SFLD" id="SFLDG01129">
    <property type="entry name" value="C1.5:_HAD__Beta-PGM__Phosphata"/>
    <property type="match status" value="1"/>
</dbReference>
<gene>
    <name evidence="4" type="ORF">SPIL2461_LOCUS17242</name>
</gene>
<keyword evidence="3" id="KW-0486">Methionine biosynthesis</keyword>
<keyword evidence="1" id="KW-0028">Amino-acid biosynthesis</keyword>